<dbReference type="EnsemblMetazoa" id="GBRI003030-RA">
    <property type="protein sequence ID" value="GBRI003030-PA"/>
    <property type="gene ID" value="GBRI003030"/>
</dbReference>
<evidence type="ECO:0000256" key="1">
    <source>
        <dbReference type="SAM" id="MobiDB-lite"/>
    </source>
</evidence>
<dbReference type="Proteomes" id="UP000091820">
    <property type="component" value="Unassembled WGS sequence"/>
</dbReference>
<name>A0A1A9W1K9_9MUSC</name>
<evidence type="ECO:0000313" key="3">
    <source>
        <dbReference type="Proteomes" id="UP000091820"/>
    </source>
</evidence>
<keyword evidence="3" id="KW-1185">Reference proteome</keyword>
<reference evidence="3" key="1">
    <citation type="submission" date="2014-03" db="EMBL/GenBank/DDBJ databases">
        <authorList>
            <person name="Aksoy S."/>
            <person name="Warren W."/>
            <person name="Wilson R.K."/>
        </authorList>
    </citation>
    <scope>NUCLEOTIDE SEQUENCE [LARGE SCALE GENOMIC DNA]</scope>
    <source>
        <strain evidence="3">IAEA</strain>
    </source>
</reference>
<protein>
    <submittedName>
        <fullName evidence="2">Uncharacterized protein</fullName>
    </submittedName>
</protein>
<dbReference type="AlphaFoldDB" id="A0A1A9W1K9"/>
<feature type="region of interest" description="Disordered" evidence="1">
    <location>
        <begin position="47"/>
        <end position="72"/>
    </location>
</feature>
<proteinExistence type="predicted"/>
<reference evidence="2" key="2">
    <citation type="submission" date="2020-05" db="UniProtKB">
        <authorList>
            <consortium name="EnsemblMetazoa"/>
        </authorList>
    </citation>
    <scope>IDENTIFICATION</scope>
    <source>
        <strain evidence="2">IAEA</strain>
    </source>
</reference>
<evidence type="ECO:0000313" key="2">
    <source>
        <dbReference type="EnsemblMetazoa" id="GBRI003030-PA"/>
    </source>
</evidence>
<accession>A0A1A9W1K9</accession>
<dbReference type="VEuPathDB" id="VectorBase:GBRI003030"/>
<organism evidence="2 3">
    <name type="scientific">Glossina brevipalpis</name>
    <dbReference type="NCBI Taxonomy" id="37001"/>
    <lineage>
        <taxon>Eukaryota</taxon>
        <taxon>Metazoa</taxon>
        <taxon>Ecdysozoa</taxon>
        <taxon>Arthropoda</taxon>
        <taxon>Hexapoda</taxon>
        <taxon>Insecta</taxon>
        <taxon>Pterygota</taxon>
        <taxon>Neoptera</taxon>
        <taxon>Endopterygota</taxon>
        <taxon>Diptera</taxon>
        <taxon>Brachycera</taxon>
        <taxon>Muscomorpha</taxon>
        <taxon>Hippoboscoidea</taxon>
        <taxon>Glossinidae</taxon>
        <taxon>Glossina</taxon>
    </lineage>
</organism>
<sequence length="137" mass="14872">MTLANRNNQLLYLTIAVAIPTGPAATINTFEFNLTLAIRAAATPTFKGSQRAPSSIRPLRQTSQSRQCLPGSIATRSPTWRLFTFLPISHTTPEASWPRITGAFTTSGPILPSCQKCTSVPQMPTQSIANRTSKKDI</sequence>